<dbReference type="EMBL" id="JANPWB010000010">
    <property type="protein sequence ID" value="KAJ1137700.1"/>
    <property type="molecule type" value="Genomic_DNA"/>
</dbReference>
<evidence type="ECO:0000259" key="13">
    <source>
        <dbReference type="PROSITE" id="PS50262"/>
    </source>
</evidence>
<dbReference type="PROSITE" id="PS00237">
    <property type="entry name" value="G_PROTEIN_RECEP_F1_1"/>
    <property type="match status" value="1"/>
</dbReference>
<evidence type="ECO:0000256" key="8">
    <source>
        <dbReference type="ARBA" id="ARBA00023136"/>
    </source>
</evidence>
<feature type="transmembrane region" description="Helical" evidence="12">
    <location>
        <begin position="152"/>
        <end position="181"/>
    </location>
</feature>
<evidence type="ECO:0000256" key="12">
    <source>
        <dbReference type="RuleBase" id="RU363047"/>
    </source>
</evidence>
<evidence type="ECO:0000256" key="6">
    <source>
        <dbReference type="ARBA" id="ARBA00022989"/>
    </source>
</evidence>
<dbReference type="Gene3D" id="1.20.1070.10">
    <property type="entry name" value="Rhodopsin 7-helix transmembrane proteins"/>
    <property type="match status" value="1"/>
</dbReference>
<feature type="transmembrane region" description="Helical" evidence="12">
    <location>
        <begin position="223"/>
        <end position="245"/>
    </location>
</feature>
<organism evidence="14 15">
    <name type="scientific">Pleurodeles waltl</name>
    <name type="common">Iberian ribbed newt</name>
    <dbReference type="NCBI Taxonomy" id="8319"/>
    <lineage>
        <taxon>Eukaryota</taxon>
        <taxon>Metazoa</taxon>
        <taxon>Chordata</taxon>
        <taxon>Craniata</taxon>
        <taxon>Vertebrata</taxon>
        <taxon>Euteleostomi</taxon>
        <taxon>Amphibia</taxon>
        <taxon>Batrachia</taxon>
        <taxon>Caudata</taxon>
        <taxon>Salamandroidea</taxon>
        <taxon>Salamandridae</taxon>
        <taxon>Pleurodelinae</taxon>
        <taxon>Pleurodeles</taxon>
    </lineage>
</organism>
<dbReference type="InterPro" id="IPR000276">
    <property type="entry name" value="GPCR_Rhodpsn"/>
</dbReference>
<dbReference type="FunFam" id="1.20.1070.10:FF:000003">
    <property type="entry name" value="Olfactory receptor"/>
    <property type="match status" value="1"/>
</dbReference>
<dbReference type="InterPro" id="IPR000725">
    <property type="entry name" value="Olfact_rcpt"/>
</dbReference>
<feature type="transmembrane region" description="Helical" evidence="12">
    <location>
        <begin position="46"/>
        <end position="66"/>
    </location>
</feature>
<dbReference type="InterPro" id="IPR017452">
    <property type="entry name" value="GPCR_Rhodpsn_7TM"/>
</dbReference>
<keyword evidence="4 11" id="KW-0812">Transmembrane</keyword>
<evidence type="ECO:0000256" key="5">
    <source>
        <dbReference type="ARBA" id="ARBA00022725"/>
    </source>
</evidence>
<accession>A0AAV7QBY5</accession>
<feature type="transmembrane region" description="Helical" evidence="12">
    <location>
        <begin position="15"/>
        <end position="34"/>
    </location>
</feature>
<dbReference type="PROSITE" id="PS50262">
    <property type="entry name" value="G_PROTEIN_RECEP_F1_2"/>
    <property type="match status" value="1"/>
</dbReference>
<feature type="transmembrane region" description="Helical" evidence="12">
    <location>
        <begin position="193"/>
        <end position="211"/>
    </location>
</feature>
<keyword evidence="6 12" id="KW-1133">Transmembrane helix</keyword>
<dbReference type="PANTHER" id="PTHR26453">
    <property type="entry name" value="OLFACTORY RECEPTOR"/>
    <property type="match status" value="1"/>
</dbReference>
<evidence type="ECO:0000256" key="9">
    <source>
        <dbReference type="ARBA" id="ARBA00023170"/>
    </source>
</evidence>
<comment type="similarity">
    <text evidence="11">Belongs to the G-protein coupled receptor 1 family.</text>
</comment>
<dbReference type="GO" id="GO:0005886">
    <property type="term" value="C:plasma membrane"/>
    <property type="evidence" value="ECO:0007669"/>
    <property type="project" value="UniProtKB-SubCell"/>
</dbReference>
<dbReference type="Pfam" id="PF13853">
    <property type="entry name" value="7tm_4"/>
    <property type="match status" value="1"/>
</dbReference>
<dbReference type="SUPFAM" id="SSF81321">
    <property type="entry name" value="Family A G protein-coupled receptor-like"/>
    <property type="match status" value="1"/>
</dbReference>
<keyword evidence="7 11" id="KW-0297">G-protein coupled receptor</keyword>
<keyword evidence="3 12" id="KW-0716">Sensory transduction</keyword>
<evidence type="ECO:0000256" key="4">
    <source>
        <dbReference type="ARBA" id="ARBA00022692"/>
    </source>
</evidence>
<comment type="caution">
    <text evidence="14">The sequence shown here is derived from an EMBL/GenBank/DDBJ whole genome shotgun (WGS) entry which is preliminary data.</text>
</comment>
<keyword evidence="2 12" id="KW-1003">Cell membrane</keyword>
<evidence type="ECO:0000256" key="1">
    <source>
        <dbReference type="ARBA" id="ARBA00004651"/>
    </source>
</evidence>
<evidence type="ECO:0000256" key="10">
    <source>
        <dbReference type="ARBA" id="ARBA00023224"/>
    </source>
</evidence>
<dbReference type="AlphaFoldDB" id="A0AAV7QBY5"/>
<gene>
    <name evidence="14" type="ORF">NDU88_004098</name>
</gene>
<proteinExistence type="inferred from homology"/>
<dbReference type="PRINTS" id="PR00245">
    <property type="entry name" value="OLFACTORYR"/>
</dbReference>
<evidence type="ECO:0000313" key="14">
    <source>
        <dbReference type="EMBL" id="KAJ1137700.1"/>
    </source>
</evidence>
<dbReference type="Proteomes" id="UP001066276">
    <property type="component" value="Chromosome 6"/>
</dbReference>
<evidence type="ECO:0000256" key="3">
    <source>
        <dbReference type="ARBA" id="ARBA00022606"/>
    </source>
</evidence>
<keyword evidence="15" id="KW-1185">Reference proteome</keyword>
<feature type="domain" description="G-protein coupled receptors family 1 profile" evidence="13">
    <location>
        <begin position="1"/>
        <end position="246"/>
    </location>
</feature>
<sequence>MILIIRLSPPLGNPMYYFISNLSFIDFLLSSIIVPSTLWNFMAPEAMISLTGCALQIFGFIAMAFADSSLLSLMAYDRYIAICHPLHYRIIMNNHKCFKLVALTYTGSVMYSLTFTVPTMCLPFCGNNEIPHFICEMPTLLKLACTDTLPNYILLFTVGGLLGMCFFTSIFISYMFILSTVLKCRSAESRRKAFSTCGSHLMAVTLFYSTASTTYFRPSSSNVLTHNGVVTFFYTVLVPMLNPLIYSVRNKDVKMAVATIASRLCAAPHRVA</sequence>
<keyword evidence="5 12" id="KW-0552">Olfaction</keyword>
<evidence type="ECO:0000313" key="15">
    <source>
        <dbReference type="Proteomes" id="UP001066276"/>
    </source>
</evidence>
<keyword evidence="10 11" id="KW-0807">Transducer</keyword>
<comment type="subcellular location">
    <subcellularLocation>
        <location evidence="1 12">Cell membrane</location>
        <topology evidence="1 12">Multi-pass membrane protein</topology>
    </subcellularLocation>
</comment>
<dbReference type="GO" id="GO:0004930">
    <property type="term" value="F:G protein-coupled receptor activity"/>
    <property type="evidence" value="ECO:0007669"/>
    <property type="project" value="UniProtKB-KW"/>
</dbReference>
<dbReference type="PRINTS" id="PR00237">
    <property type="entry name" value="GPCRRHODOPSN"/>
</dbReference>
<evidence type="ECO:0000256" key="7">
    <source>
        <dbReference type="ARBA" id="ARBA00023040"/>
    </source>
</evidence>
<name>A0AAV7QBY5_PLEWA</name>
<protein>
    <recommendedName>
        <fullName evidence="12">Olfactory receptor</fullName>
    </recommendedName>
</protein>
<keyword evidence="8 12" id="KW-0472">Membrane</keyword>
<reference evidence="14" key="1">
    <citation type="journal article" date="2022" name="bioRxiv">
        <title>Sequencing and chromosome-scale assembly of the giantPleurodeles waltlgenome.</title>
        <authorList>
            <person name="Brown T."/>
            <person name="Elewa A."/>
            <person name="Iarovenko S."/>
            <person name="Subramanian E."/>
            <person name="Araus A.J."/>
            <person name="Petzold A."/>
            <person name="Susuki M."/>
            <person name="Suzuki K.-i.T."/>
            <person name="Hayashi T."/>
            <person name="Toyoda A."/>
            <person name="Oliveira C."/>
            <person name="Osipova E."/>
            <person name="Leigh N.D."/>
            <person name="Simon A."/>
            <person name="Yun M.H."/>
        </authorList>
    </citation>
    <scope>NUCLEOTIDE SEQUENCE</scope>
    <source>
        <strain evidence="14">20211129_DDA</strain>
        <tissue evidence="14">Liver</tissue>
    </source>
</reference>
<dbReference type="GO" id="GO:0004984">
    <property type="term" value="F:olfactory receptor activity"/>
    <property type="evidence" value="ECO:0007669"/>
    <property type="project" value="InterPro"/>
</dbReference>
<keyword evidence="9 11" id="KW-0675">Receptor</keyword>
<evidence type="ECO:0000256" key="11">
    <source>
        <dbReference type="RuleBase" id="RU000688"/>
    </source>
</evidence>
<evidence type="ECO:0000256" key="2">
    <source>
        <dbReference type="ARBA" id="ARBA00022475"/>
    </source>
</evidence>